<dbReference type="Proteomes" id="UP001283361">
    <property type="component" value="Unassembled WGS sequence"/>
</dbReference>
<keyword evidence="3" id="KW-1185">Reference proteome</keyword>
<dbReference type="EMBL" id="JAWDGP010002622">
    <property type="protein sequence ID" value="KAK3781584.1"/>
    <property type="molecule type" value="Genomic_DNA"/>
</dbReference>
<gene>
    <name evidence="2" type="ORF">RRG08_048922</name>
</gene>
<sequence length="201" mass="22298">MRNTRKIYSVVKDAESPKCEKYIFKYCVSKGADQNIRVYEIEIDTAEVTTREWNQAHGEGSTDTEENVARLVQSLDFWKGYRTDTNLSTDQHQVPVGESLENSGDLSDSESRPAGRLEEPQSPEDHQENSCNALSRTDRHAGQGDQSKDTSGQAENQGNGEYGVHLSLGSFFHGLDPAKHFCGKWRAAFIGETVLALGEGI</sequence>
<evidence type="ECO:0000256" key="1">
    <source>
        <dbReference type="SAM" id="MobiDB-lite"/>
    </source>
</evidence>
<evidence type="ECO:0000313" key="3">
    <source>
        <dbReference type="Proteomes" id="UP001283361"/>
    </source>
</evidence>
<feature type="compositionally biased region" description="Basic and acidic residues" evidence="1">
    <location>
        <begin position="136"/>
        <end position="148"/>
    </location>
</feature>
<organism evidence="2 3">
    <name type="scientific">Elysia crispata</name>
    <name type="common">lettuce slug</name>
    <dbReference type="NCBI Taxonomy" id="231223"/>
    <lineage>
        <taxon>Eukaryota</taxon>
        <taxon>Metazoa</taxon>
        <taxon>Spiralia</taxon>
        <taxon>Lophotrochozoa</taxon>
        <taxon>Mollusca</taxon>
        <taxon>Gastropoda</taxon>
        <taxon>Heterobranchia</taxon>
        <taxon>Euthyneura</taxon>
        <taxon>Panpulmonata</taxon>
        <taxon>Sacoglossa</taxon>
        <taxon>Placobranchoidea</taxon>
        <taxon>Plakobranchidae</taxon>
        <taxon>Elysia</taxon>
    </lineage>
</organism>
<dbReference type="AlphaFoldDB" id="A0AAE1A599"/>
<feature type="compositionally biased region" description="Polar residues" evidence="1">
    <location>
        <begin position="149"/>
        <end position="159"/>
    </location>
</feature>
<comment type="caution">
    <text evidence="2">The sequence shown here is derived from an EMBL/GenBank/DDBJ whole genome shotgun (WGS) entry which is preliminary data.</text>
</comment>
<evidence type="ECO:0000313" key="2">
    <source>
        <dbReference type="EMBL" id="KAK3781584.1"/>
    </source>
</evidence>
<name>A0AAE1A599_9GAST</name>
<accession>A0AAE1A599</accession>
<feature type="region of interest" description="Disordered" evidence="1">
    <location>
        <begin position="87"/>
        <end position="161"/>
    </location>
</feature>
<proteinExistence type="predicted"/>
<protein>
    <submittedName>
        <fullName evidence="2">Uncharacterized protein</fullName>
    </submittedName>
</protein>
<feature type="compositionally biased region" description="Basic and acidic residues" evidence="1">
    <location>
        <begin position="109"/>
        <end position="128"/>
    </location>
</feature>
<reference evidence="2" key="1">
    <citation type="journal article" date="2023" name="G3 (Bethesda)">
        <title>A reference genome for the long-term kleptoplast-retaining sea slug Elysia crispata morphotype clarki.</title>
        <authorList>
            <person name="Eastman K.E."/>
            <person name="Pendleton A.L."/>
            <person name="Shaikh M.A."/>
            <person name="Suttiyut T."/>
            <person name="Ogas R."/>
            <person name="Tomko P."/>
            <person name="Gavelis G."/>
            <person name="Widhalm J.R."/>
            <person name="Wisecaver J.H."/>
        </authorList>
    </citation>
    <scope>NUCLEOTIDE SEQUENCE</scope>
    <source>
        <strain evidence="2">ECLA1</strain>
    </source>
</reference>